<accession>A0A645HJJ9</accession>
<protein>
    <submittedName>
        <fullName evidence="2">Peptide deformylase</fullName>
        <ecNumber evidence="2">3.5.1.88</ecNumber>
    </submittedName>
</protein>
<dbReference type="InterPro" id="IPR036821">
    <property type="entry name" value="Peptide_deformylase_sf"/>
</dbReference>
<reference evidence="2" key="1">
    <citation type="submission" date="2019-08" db="EMBL/GenBank/DDBJ databases">
        <authorList>
            <person name="Kucharzyk K."/>
            <person name="Murdoch R.W."/>
            <person name="Higgins S."/>
            <person name="Loffler F."/>
        </authorList>
    </citation>
    <scope>NUCLEOTIDE SEQUENCE</scope>
</reference>
<dbReference type="EMBL" id="VSSQ01093568">
    <property type="protein sequence ID" value="MPN38379.1"/>
    <property type="molecule type" value="Genomic_DNA"/>
</dbReference>
<evidence type="ECO:0000256" key="1">
    <source>
        <dbReference type="ARBA" id="ARBA00010759"/>
    </source>
</evidence>
<organism evidence="2">
    <name type="scientific">bioreactor metagenome</name>
    <dbReference type="NCBI Taxonomy" id="1076179"/>
    <lineage>
        <taxon>unclassified sequences</taxon>
        <taxon>metagenomes</taxon>
        <taxon>ecological metagenomes</taxon>
    </lineage>
</organism>
<gene>
    <name evidence="2" type="primary">def_43</name>
    <name evidence="2" type="ORF">SDC9_185903</name>
</gene>
<dbReference type="PRINTS" id="PR01576">
    <property type="entry name" value="PDEFORMYLASE"/>
</dbReference>
<dbReference type="InterPro" id="IPR023635">
    <property type="entry name" value="Peptide_deformylase"/>
</dbReference>
<dbReference type="PANTHER" id="PTHR10458:SF22">
    <property type="entry name" value="PEPTIDE DEFORMYLASE"/>
    <property type="match status" value="1"/>
</dbReference>
<comment type="similarity">
    <text evidence="1">Belongs to the polypeptide deformylase family.</text>
</comment>
<keyword evidence="2" id="KW-0378">Hydrolase</keyword>
<dbReference type="Gene3D" id="3.90.45.10">
    <property type="entry name" value="Peptide deformylase"/>
    <property type="match status" value="1"/>
</dbReference>
<dbReference type="PANTHER" id="PTHR10458">
    <property type="entry name" value="PEPTIDE DEFORMYLASE"/>
    <property type="match status" value="1"/>
</dbReference>
<dbReference type="SUPFAM" id="SSF56420">
    <property type="entry name" value="Peptide deformylase"/>
    <property type="match status" value="1"/>
</dbReference>
<dbReference type="EC" id="3.5.1.88" evidence="2"/>
<sequence length="98" mass="10992">MEEKQPHVFINPVITRSEGKCNGTEGCLSVPGLFGFVDRPEKITVEYLDETGAQRTLDAEGFFARAICHEVDHLHGILFIDKPEFVEAVEEDEEGIDE</sequence>
<proteinExistence type="inferred from homology"/>
<evidence type="ECO:0000313" key="2">
    <source>
        <dbReference type="EMBL" id="MPN38379.1"/>
    </source>
</evidence>
<dbReference type="AlphaFoldDB" id="A0A645HJJ9"/>
<dbReference type="GO" id="GO:0042586">
    <property type="term" value="F:peptide deformylase activity"/>
    <property type="evidence" value="ECO:0007669"/>
    <property type="project" value="UniProtKB-EC"/>
</dbReference>
<dbReference type="Pfam" id="PF01327">
    <property type="entry name" value="Pep_deformylase"/>
    <property type="match status" value="1"/>
</dbReference>
<name>A0A645HJJ9_9ZZZZ</name>
<comment type="caution">
    <text evidence="2">The sequence shown here is derived from an EMBL/GenBank/DDBJ whole genome shotgun (WGS) entry which is preliminary data.</text>
</comment>